<accession>A0A2W2DQG1</accession>
<organism evidence="9 10">
    <name type="scientific">Micromonospora deserti</name>
    <dbReference type="NCBI Taxonomy" id="2070366"/>
    <lineage>
        <taxon>Bacteria</taxon>
        <taxon>Bacillati</taxon>
        <taxon>Actinomycetota</taxon>
        <taxon>Actinomycetes</taxon>
        <taxon>Micromonosporales</taxon>
        <taxon>Micromonosporaceae</taxon>
        <taxon>Micromonospora</taxon>
    </lineage>
</organism>
<dbReference type="AlphaFoldDB" id="A0A2W2DQG1"/>
<comment type="subcellular location">
    <subcellularLocation>
        <location evidence="1">Cell membrane</location>
        <topology evidence="1">Multi-pass membrane protein</topology>
    </subcellularLocation>
</comment>
<dbReference type="PANTHER" id="PTHR23517">
    <property type="entry name" value="RESISTANCE PROTEIN MDTM, PUTATIVE-RELATED-RELATED"/>
    <property type="match status" value="1"/>
</dbReference>
<feature type="transmembrane region" description="Helical" evidence="7">
    <location>
        <begin position="297"/>
        <end position="318"/>
    </location>
</feature>
<dbReference type="InterPro" id="IPR050171">
    <property type="entry name" value="MFS_Transporters"/>
</dbReference>
<evidence type="ECO:0000256" key="2">
    <source>
        <dbReference type="ARBA" id="ARBA00022448"/>
    </source>
</evidence>
<dbReference type="Proteomes" id="UP000248749">
    <property type="component" value="Unassembled WGS sequence"/>
</dbReference>
<keyword evidence="6 7" id="KW-0472">Membrane</keyword>
<feature type="transmembrane region" description="Helical" evidence="7">
    <location>
        <begin position="324"/>
        <end position="343"/>
    </location>
</feature>
<feature type="transmembrane region" description="Helical" evidence="7">
    <location>
        <begin position="116"/>
        <end position="136"/>
    </location>
</feature>
<evidence type="ECO:0000313" key="10">
    <source>
        <dbReference type="Proteomes" id="UP000248749"/>
    </source>
</evidence>
<dbReference type="InterPro" id="IPR011701">
    <property type="entry name" value="MFS"/>
</dbReference>
<keyword evidence="2" id="KW-0813">Transport</keyword>
<comment type="caution">
    <text evidence="9">The sequence shown here is derived from an EMBL/GenBank/DDBJ whole genome shotgun (WGS) entry which is preliminary data.</text>
</comment>
<feature type="transmembrane region" description="Helical" evidence="7">
    <location>
        <begin position="157"/>
        <end position="179"/>
    </location>
</feature>
<feature type="transmembrane region" description="Helical" evidence="7">
    <location>
        <begin position="266"/>
        <end position="285"/>
    </location>
</feature>
<reference evidence="9 10" key="1">
    <citation type="submission" date="2018-01" db="EMBL/GenBank/DDBJ databases">
        <title>Draft genome sequence of Salinispora sp. 13K206.</title>
        <authorList>
            <person name="Sahin N."/>
            <person name="Saygin H."/>
            <person name="Ay H."/>
        </authorList>
    </citation>
    <scope>NUCLEOTIDE SEQUENCE [LARGE SCALE GENOMIC DNA]</scope>
    <source>
        <strain evidence="9 10">13K206</strain>
    </source>
</reference>
<feature type="transmembrane region" description="Helical" evidence="7">
    <location>
        <begin position="185"/>
        <end position="207"/>
    </location>
</feature>
<evidence type="ECO:0000313" key="9">
    <source>
        <dbReference type="EMBL" id="PZG01948.1"/>
    </source>
</evidence>
<evidence type="ECO:0000256" key="7">
    <source>
        <dbReference type="SAM" id="Phobius"/>
    </source>
</evidence>
<feature type="transmembrane region" description="Helical" evidence="7">
    <location>
        <begin position="363"/>
        <end position="385"/>
    </location>
</feature>
<feature type="transmembrane region" description="Helical" evidence="7">
    <location>
        <begin position="38"/>
        <end position="71"/>
    </location>
</feature>
<name>A0A2W2DQG1_9ACTN</name>
<dbReference type="GO" id="GO:0005886">
    <property type="term" value="C:plasma membrane"/>
    <property type="evidence" value="ECO:0007669"/>
    <property type="project" value="UniProtKB-SubCell"/>
</dbReference>
<gene>
    <name evidence="9" type="ORF">C1I99_04935</name>
</gene>
<dbReference type="EMBL" id="POUB01000017">
    <property type="protein sequence ID" value="PZG01948.1"/>
    <property type="molecule type" value="Genomic_DNA"/>
</dbReference>
<evidence type="ECO:0000256" key="3">
    <source>
        <dbReference type="ARBA" id="ARBA00022475"/>
    </source>
</evidence>
<dbReference type="Gene3D" id="1.20.1250.20">
    <property type="entry name" value="MFS general substrate transporter like domains"/>
    <property type="match status" value="1"/>
</dbReference>
<keyword evidence="4 7" id="KW-0812">Transmembrane</keyword>
<dbReference type="PROSITE" id="PS50850">
    <property type="entry name" value="MFS"/>
    <property type="match status" value="1"/>
</dbReference>
<feature type="transmembrane region" description="Helical" evidence="7">
    <location>
        <begin position="92"/>
        <end position="110"/>
    </location>
</feature>
<keyword evidence="5 7" id="KW-1133">Transmembrane helix</keyword>
<protein>
    <submittedName>
        <fullName evidence="9">MFS transporter</fullName>
    </submittedName>
</protein>
<dbReference type="InterPro" id="IPR020846">
    <property type="entry name" value="MFS_dom"/>
</dbReference>
<dbReference type="GO" id="GO:0022857">
    <property type="term" value="F:transmembrane transporter activity"/>
    <property type="evidence" value="ECO:0007669"/>
    <property type="project" value="InterPro"/>
</dbReference>
<evidence type="ECO:0000256" key="4">
    <source>
        <dbReference type="ARBA" id="ARBA00022692"/>
    </source>
</evidence>
<dbReference type="SUPFAM" id="SSF103473">
    <property type="entry name" value="MFS general substrate transporter"/>
    <property type="match status" value="1"/>
</dbReference>
<evidence type="ECO:0000256" key="1">
    <source>
        <dbReference type="ARBA" id="ARBA00004651"/>
    </source>
</evidence>
<sequence length="428" mass="43816">MPPRRGPAVWRRWAVLALLARVSPVVRLLVATGLAFNVGFYLVLPFLAVHLTGDLGLSGAFVGLVLGLRMYSQQGLFFLGGALADRFGTRPVALAGIGVRVVGFGGLAVAQGAAVVLVGVVLTGVAAALFTPAIEAELARQTIRDEQTSGVARTDVFALWSVCSELGALAGPALGALLIALGATFPVVCAVAAAVFVLILLAHWRLLPGQPPGSRGVALAAGWRDVLANRRFLAFAVAFSGYLTVYNQLYLALPLELGRRGVDPSAVGWLFTLAGALVVAGQLPVTRWSQRSLGTLGSLVAGFVALAVAAVVTAVGVSAVPERVLLVAAALVVLLTVGQMLVLPAGREAVLLLSGEAHLGTYLGALASIGAIGVLVCSMLVGQIFATTDAAVPWLVIAAFPAAGVVGFLMLGPALRGLDSIDEARSTT</sequence>
<keyword evidence="3" id="KW-1003">Cell membrane</keyword>
<feature type="transmembrane region" description="Helical" evidence="7">
    <location>
        <begin position="228"/>
        <end position="246"/>
    </location>
</feature>
<evidence type="ECO:0000259" key="8">
    <source>
        <dbReference type="PROSITE" id="PS50850"/>
    </source>
</evidence>
<evidence type="ECO:0000256" key="5">
    <source>
        <dbReference type="ARBA" id="ARBA00022989"/>
    </source>
</evidence>
<dbReference type="PANTHER" id="PTHR23517:SF2">
    <property type="entry name" value="MULTIDRUG RESISTANCE PROTEIN MDTH"/>
    <property type="match status" value="1"/>
</dbReference>
<proteinExistence type="predicted"/>
<feature type="domain" description="Major facilitator superfamily (MFS) profile" evidence="8">
    <location>
        <begin position="25"/>
        <end position="416"/>
    </location>
</feature>
<dbReference type="OrthoDB" id="3285778at2"/>
<evidence type="ECO:0000256" key="6">
    <source>
        <dbReference type="ARBA" id="ARBA00023136"/>
    </source>
</evidence>
<keyword evidence="10" id="KW-1185">Reference proteome</keyword>
<dbReference type="Pfam" id="PF07690">
    <property type="entry name" value="MFS_1"/>
    <property type="match status" value="1"/>
</dbReference>
<dbReference type="InterPro" id="IPR036259">
    <property type="entry name" value="MFS_trans_sf"/>
</dbReference>
<feature type="transmembrane region" description="Helical" evidence="7">
    <location>
        <begin position="391"/>
        <end position="411"/>
    </location>
</feature>